<comment type="similarity">
    <text evidence="2">Belongs to the autoinducer-2 exporter (AI-2E) (TC 2.A.86) family.</text>
</comment>
<dbReference type="AlphaFoldDB" id="A0A6I6EYX7"/>
<comment type="subcellular location">
    <subcellularLocation>
        <location evidence="1">Membrane</location>
        <topology evidence="1">Multi-pass membrane protein</topology>
    </subcellularLocation>
</comment>
<dbReference type="PANTHER" id="PTHR21716:SF68">
    <property type="entry name" value="TRANSPORT PROTEIN YTVI-RELATED"/>
    <property type="match status" value="1"/>
</dbReference>
<feature type="transmembrane region" description="Helical" evidence="6">
    <location>
        <begin position="245"/>
        <end position="267"/>
    </location>
</feature>
<evidence type="ECO:0000256" key="5">
    <source>
        <dbReference type="ARBA" id="ARBA00023136"/>
    </source>
</evidence>
<feature type="transmembrane region" description="Helical" evidence="6">
    <location>
        <begin position="311"/>
        <end position="344"/>
    </location>
</feature>
<dbReference type="NCBIfam" id="TIGR02872">
    <property type="entry name" value="spore_ytvI"/>
    <property type="match status" value="1"/>
</dbReference>
<accession>A0A6I6EYX7</accession>
<dbReference type="InterPro" id="IPR014227">
    <property type="entry name" value="YtvI-like"/>
</dbReference>
<name>A0A6I6EYX7_9CLOT</name>
<evidence type="ECO:0000313" key="7">
    <source>
        <dbReference type="EMBL" id="QGU93777.1"/>
    </source>
</evidence>
<feature type="transmembrane region" description="Helical" evidence="6">
    <location>
        <begin position="156"/>
        <end position="180"/>
    </location>
</feature>
<evidence type="ECO:0000256" key="2">
    <source>
        <dbReference type="ARBA" id="ARBA00009773"/>
    </source>
</evidence>
<gene>
    <name evidence="7" type="primary">ytvI</name>
    <name evidence="7" type="ORF">GOM49_00230</name>
</gene>
<feature type="transmembrane region" description="Helical" evidence="6">
    <location>
        <begin position="65"/>
        <end position="86"/>
    </location>
</feature>
<reference evidence="7 8" key="1">
    <citation type="submission" date="2019-12" db="EMBL/GenBank/DDBJ databases">
        <title>Genome sequenceing of Clostridium bovifaecis.</title>
        <authorList>
            <person name="Yao Y."/>
        </authorList>
    </citation>
    <scope>NUCLEOTIDE SEQUENCE [LARGE SCALE GENOMIC DNA]</scope>
    <source>
        <strain evidence="7 8">BXX</strain>
    </source>
</reference>
<keyword evidence="8" id="KW-1185">Reference proteome</keyword>
<evidence type="ECO:0000256" key="4">
    <source>
        <dbReference type="ARBA" id="ARBA00022989"/>
    </source>
</evidence>
<dbReference type="GO" id="GO:0016020">
    <property type="term" value="C:membrane"/>
    <property type="evidence" value="ECO:0007669"/>
    <property type="project" value="UniProtKB-SubCell"/>
</dbReference>
<proteinExistence type="inferred from homology"/>
<dbReference type="InterPro" id="IPR002549">
    <property type="entry name" value="AI-2E-like"/>
</dbReference>
<dbReference type="Proteomes" id="UP000422764">
    <property type="component" value="Chromosome"/>
</dbReference>
<keyword evidence="4 6" id="KW-1133">Transmembrane helix</keyword>
<evidence type="ECO:0000256" key="1">
    <source>
        <dbReference type="ARBA" id="ARBA00004141"/>
    </source>
</evidence>
<feature type="transmembrane region" description="Helical" evidence="6">
    <location>
        <begin position="218"/>
        <end position="239"/>
    </location>
</feature>
<keyword evidence="5 6" id="KW-0472">Membrane</keyword>
<evidence type="ECO:0000256" key="6">
    <source>
        <dbReference type="SAM" id="Phobius"/>
    </source>
</evidence>
<keyword evidence="3 6" id="KW-0812">Transmembrane</keyword>
<evidence type="ECO:0000313" key="8">
    <source>
        <dbReference type="Proteomes" id="UP000422764"/>
    </source>
</evidence>
<feature type="transmembrane region" description="Helical" evidence="6">
    <location>
        <begin position="12"/>
        <end position="29"/>
    </location>
</feature>
<dbReference type="Pfam" id="PF01594">
    <property type="entry name" value="AI-2E_transport"/>
    <property type="match status" value="1"/>
</dbReference>
<evidence type="ECO:0000256" key="3">
    <source>
        <dbReference type="ARBA" id="ARBA00022692"/>
    </source>
</evidence>
<dbReference type="PANTHER" id="PTHR21716">
    <property type="entry name" value="TRANSMEMBRANE PROTEIN"/>
    <property type="match status" value="1"/>
</dbReference>
<sequence length="351" mass="39292">MSQLMEKIDRLFIFFIVYTVVFITFFKTLSYTLPFVLAFLFSLILIKPTKYLIRKLKLKNSLASLITTAIFFAVIIFAVFGVVSNITQEIIELGKNAQVYISENRESISKFSEKMHRYYSNLDPSIVSNIERNISSSLTKISNSTVRVTSSVLSGVLALFSSVPYIIMIALFTVLSTYYFTKDMSLAKEKIISMIPADKNSKILNTIKEARKMIGNYLLSYLIIILITLLVTLVGFIILGVRYTITLSILSAIFDILPILGIGTIYLPVAIIYFFSGNYFVTIGVLVLFLVASIVRQIVEPKIVSSSLGVHPVAILAAIFIGLKANGIMGMFFCIFLVVFYNVLNKVGVLR</sequence>
<organism evidence="7 8">
    <name type="scientific">Clostridium bovifaecis</name>
    <dbReference type="NCBI Taxonomy" id="2184719"/>
    <lineage>
        <taxon>Bacteria</taxon>
        <taxon>Bacillati</taxon>
        <taxon>Bacillota</taxon>
        <taxon>Clostridia</taxon>
        <taxon>Eubacteriales</taxon>
        <taxon>Clostridiaceae</taxon>
        <taxon>Clostridium</taxon>
    </lineage>
</organism>
<dbReference type="GO" id="GO:0055085">
    <property type="term" value="P:transmembrane transport"/>
    <property type="evidence" value="ECO:0007669"/>
    <property type="project" value="TreeGrafter"/>
</dbReference>
<protein>
    <submittedName>
        <fullName evidence="7">Sporulation integral membrane protein YtvI</fullName>
    </submittedName>
</protein>
<feature type="transmembrane region" description="Helical" evidence="6">
    <location>
        <begin position="279"/>
        <end position="299"/>
    </location>
</feature>
<dbReference type="EMBL" id="CP046522">
    <property type="protein sequence ID" value="QGU93777.1"/>
    <property type="molecule type" value="Genomic_DNA"/>
</dbReference>